<keyword evidence="3" id="KW-1133">Transmembrane helix</keyword>
<dbReference type="Proteomes" id="UP000235786">
    <property type="component" value="Unassembled WGS sequence"/>
</dbReference>
<keyword evidence="3" id="KW-0812">Transmembrane</keyword>
<dbReference type="Pfam" id="PF20237">
    <property type="entry name" value="DUF6594"/>
    <property type="match status" value="1"/>
</dbReference>
<evidence type="ECO:0000256" key="3">
    <source>
        <dbReference type="SAM" id="Phobius"/>
    </source>
</evidence>
<dbReference type="PANTHER" id="PTHR34502:SF3">
    <property type="entry name" value="DUF6594 DOMAIN-CONTAINING PROTEIN"/>
    <property type="match status" value="1"/>
</dbReference>
<proteinExistence type="predicted"/>
<dbReference type="STRING" id="1149755.A0A2J6R1I1"/>
<reference evidence="5 6" key="1">
    <citation type="submission" date="2016-04" db="EMBL/GenBank/DDBJ databases">
        <title>A degradative enzymes factory behind the ericoid mycorrhizal symbiosis.</title>
        <authorList>
            <consortium name="DOE Joint Genome Institute"/>
            <person name="Martino E."/>
            <person name="Morin E."/>
            <person name="Grelet G."/>
            <person name="Kuo A."/>
            <person name="Kohler A."/>
            <person name="Daghino S."/>
            <person name="Barry K."/>
            <person name="Choi C."/>
            <person name="Cichocki N."/>
            <person name="Clum A."/>
            <person name="Copeland A."/>
            <person name="Hainaut M."/>
            <person name="Haridas S."/>
            <person name="Labutti K."/>
            <person name="Lindquist E."/>
            <person name="Lipzen A."/>
            <person name="Khouja H.-R."/>
            <person name="Murat C."/>
            <person name="Ohm R."/>
            <person name="Olson A."/>
            <person name="Spatafora J."/>
            <person name="Veneault-Fourrey C."/>
            <person name="Henrissat B."/>
            <person name="Grigoriev I."/>
            <person name="Martin F."/>
            <person name="Perotto S."/>
        </authorList>
    </citation>
    <scope>NUCLEOTIDE SEQUENCE [LARGE SCALE GENOMIC DNA]</scope>
    <source>
        <strain evidence="5 6">F</strain>
    </source>
</reference>
<name>A0A2J6R1I1_HYAVF</name>
<feature type="transmembrane region" description="Helical" evidence="3">
    <location>
        <begin position="365"/>
        <end position="385"/>
    </location>
</feature>
<protein>
    <recommendedName>
        <fullName evidence="4">DUF6594 domain-containing protein</fullName>
    </recommendedName>
</protein>
<dbReference type="OrthoDB" id="5342093at2759"/>
<keyword evidence="3" id="KW-0472">Membrane</keyword>
<evidence type="ECO:0000313" key="6">
    <source>
        <dbReference type="Proteomes" id="UP000235786"/>
    </source>
</evidence>
<evidence type="ECO:0000259" key="4">
    <source>
        <dbReference type="Pfam" id="PF20237"/>
    </source>
</evidence>
<feature type="compositionally biased region" description="Polar residues" evidence="2">
    <location>
        <begin position="24"/>
        <end position="40"/>
    </location>
</feature>
<dbReference type="InterPro" id="IPR046529">
    <property type="entry name" value="DUF6594"/>
</dbReference>
<keyword evidence="6" id="KW-1185">Reference proteome</keyword>
<organism evidence="5 6">
    <name type="scientific">Hyaloscypha variabilis (strain UAMH 11265 / GT02V1 / F)</name>
    <name type="common">Meliniomyces variabilis</name>
    <dbReference type="NCBI Taxonomy" id="1149755"/>
    <lineage>
        <taxon>Eukaryota</taxon>
        <taxon>Fungi</taxon>
        <taxon>Dikarya</taxon>
        <taxon>Ascomycota</taxon>
        <taxon>Pezizomycotina</taxon>
        <taxon>Leotiomycetes</taxon>
        <taxon>Helotiales</taxon>
        <taxon>Hyaloscyphaceae</taxon>
        <taxon>Hyaloscypha</taxon>
        <taxon>Hyaloscypha variabilis</taxon>
    </lineage>
</organism>
<feature type="region of interest" description="Disordered" evidence="2">
    <location>
        <begin position="21"/>
        <end position="40"/>
    </location>
</feature>
<evidence type="ECO:0000313" key="5">
    <source>
        <dbReference type="EMBL" id="PMD32380.1"/>
    </source>
</evidence>
<keyword evidence="1" id="KW-0175">Coiled coil</keyword>
<accession>A0A2J6R1I1</accession>
<feature type="coiled-coil region" evidence="1">
    <location>
        <begin position="134"/>
        <end position="173"/>
    </location>
</feature>
<dbReference type="AlphaFoldDB" id="A0A2J6R1I1"/>
<feature type="transmembrane region" description="Helical" evidence="3">
    <location>
        <begin position="335"/>
        <end position="358"/>
    </location>
</feature>
<evidence type="ECO:0000256" key="2">
    <source>
        <dbReference type="SAM" id="MobiDB-lite"/>
    </source>
</evidence>
<sequence>MLTGRHKMDVTDANIDLEKAAGNLGQSPCSPNSQSTWESQNPTLNIPIVEEQIIIEEDTDEESVHRREPAPRVARFLRAITPKFLTRSSYQPFQTIIRKLEHCEDGYPYLATFMDSDENFMIYRRFGFIHARLLLQKQDELRIMEEELDRMDQQDLTSNARAIQCRMEDIERQDNQPGAKRQALLARLEETVLRYDELLLNAQHLAAANRPPERDYNSVANFIRHKKPLMQGDDDFIYNKEDLITLRPGRESAWLDATVERLLKLFPRSAVKFVFCSKETAAKTKDEDLFLPTKARVDRLVSCIIMIMVLALLVVPVYALYHVSSSFSRMNANTSNAICMGILLVATLLFSGALALFTKAKRHELLGAAAAYCALLVVFIANIGINNTL</sequence>
<dbReference type="PANTHER" id="PTHR34502">
    <property type="entry name" value="DUF6594 DOMAIN-CONTAINING PROTEIN-RELATED"/>
    <property type="match status" value="1"/>
</dbReference>
<feature type="transmembrane region" description="Helical" evidence="3">
    <location>
        <begin position="300"/>
        <end position="323"/>
    </location>
</feature>
<gene>
    <name evidence="5" type="ORF">L207DRAFT_471045</name>
</gene>
<evidence type="ECO:0000256" key="1">
    <source>
        <dbReference type="SAM" id="Coils"/>
    </source>
</evidence>
<dbReference type="EMBL" id="KZ613959">
    <property type="protein sequence ID" value="PMD32380.1"/>
    <property type="molecule type" value="Genomic_DNA"/>
</dbReference>
<feature type="domain" description="DUF6594" evidence="4">
    <location>
        <begin position="107"/>
        <end position="377"/>
    </location>
</feature>